<evidence type="ECO:0000256" key="1">
    <source>
        <dbReference type="SAM" id="Phobius"/>
    </source>
</evidence>
<evidence type="ECO:0000313" key="2">
    <source>
        <dbReference type="EMBL" id="MFD0799635.1"/>
    </source>
</evidence>
<organism evidence="2 3">
    <name type="scientific">Maribacter chungangensis</name>
    <dbReference type="NCBI Taxonomy" id="1069117"/>
    <lineage>
        <taxon>Bacteria</taxon>
        <taxon>Pseudomonadati</taxon>
        <taxon>Bacteroidota</taxon>
        <taxon>Flavobacteriia</taxon>
        <taxon>Flavobacteriales</taxon>
        <taxon>Flavobacteriaceae</taxon>
        <taxon>Maribacter</taxon>
    </lineage>
</organism>
<gene>
    <name evidence="2" type="ORF">ACFQZJ_19355</name>
</gene>
<keyword evidence="1" id="KW-0472">Membrane</keyword>
<dbReference type="EMBL" id="JBHTHY010000028">
    <property type="protein sequence ID" value="MFD0799635.1"/>
    <property type="molecule type" value="Genomic_DNA"/>
</dbReference>
<accession>A0ABW3B8Z9</accession>
<dbReference type="RefSeq" id="WP_379936620.1">
    <property type="nucleotide sequence ID" value="NZ_JBHTHY010000028.1"/>
</dbReference>
<reference evidence="3" key="1">
    <citation type="journal article" date="2019" name="Int. J. Syst. Evol. Microbiol.">
        <title>The Global Catalogue of Microorganisms (GCM) 10K type strain sequencing project: providing services to taxonomists for standard genome sequencing and annotation.</title>
        <authorList>
            <consortium name="The Broad Institute Genomics Platform"/>
            <consortium name="The Broad Institute Genome Sequencing Center for Infectious Disease"/>
            <person name="Wu L."/>
            <person name="Ma J."/>
        </authorList>
    </citation>
    <scope>NUCLEOTIDE SEQUENCE [LARGE SCALE GENOMIC DNA]</scope>
    <source>
        <strain evidence="3">CCUG 61948</strain>
    </source>
</reference>
<evidence type="ECO:0000313" key="3">
    <source>
        <dbReference type="Proteomes" id="UP001597012"/>
    </source>
</evidence>
<proteinExistence type="predicted"/>
<protein>
    <submittedName>
        <fullName evidence="2">Uncharacterized protein</fullName>
    </submittedName>
</protein>
<keyword evidence="1" id="KW-0812">Transmembrane</keyword>
<dbReference type="Proteomes" id="UP001597012">
    <property type="component" value="Unassembled WGS sequence"/>
</dbReference>
<name>A0ABW3B8Z9_9FLAO</name>
<keyword evidence="1" id="KW-1133">Transmembrane helix</keyword>
<keyword evidence="3" id="KW-1185">Reference proteome</keyword>
<feature type="transmembrane region" description="Helical" evidence="1">
    <location>
        <begin position="12"/>
        <end position="30"/>
    </location>
</feature>
<comment type="caution">
    <text evidence="2">The sequence shown here is derived from an EMBL/GenBank/DDBJ whole genome shotgun (WGS) entry which is preliminary data.</text>
</comment>
<sequence>MKDKRKTQATRLIMDVVVVLAVIVFCFLYLEHSNQIQNEANTILMNSLEDLNNSLANTASPSN</sequence>